<evidence type="ECO:0000256" key="1">
    <source>
        <dbReference type="SAM" id="MobiDB-lite"/>
    </source>
</evidence>
<dbReference type="AlphaFoldDB" id="A0A0M7BD50"/>
<evidence type="ECO:0000313" key="3">
    <source>
        <dbReference type="Proteomes" id="UP000049455"/>
    </source>
</evidence>
<proteinExistence type="predicted"/>
<evidence type="ECO:0000313" key="2">
    <source>
        <dbReference type="EMBL" id="CUH39732.1"/>
    </source>
</evidence>
<reference evidence="2 3" key="1">
    <citation type="submission" date="2015-09" db="EMBL/GenBank/DDBJ databases">
        <authorList>
            <person name="Jackson K.R."/>
            <person name="Lunt B.L."/>
            <person name="Fisher J.N.B."/>
            <person name="Gardner A.V."/>
            <person name="Bailey M.E."/>
            <person name="Deus L.M."/>
            <person name="Earl A.S."/>
            <person name="Gibby P.D."/>
            <person name="Hartmann K.A."/>
            <person name="Liu J.E."/>
            <person name="Manci A.M."/>
            <person name="Nielsen D.A."/>
            <person name="Solomon M.B."/>
            <person name="Breakwell D.P."/>
            <person name="Burnett S.H."/>
            <person name="Grose J.H."/>
        </authorList>
    </citation>
    <scope>NUCLEOTIDE SEQUENCE [LARGE SCALE GENOMIC DNA]</scope>
    <source>
        <strain evidence="2 3">CECT 7799</strain>
    </source>
</reference>
<accession>A0A0M7BD50</accession>
<feature type="region of interest" description="Disordered" evidence="1">
    <location>
        <begin position="25"/>
        <end position="52"/>
    </location>
</feature>
<sequence length="196" mass="21707">MNRRGRRIEAHTVGKSAITVGIIRQHQRDAPPRGRGPAQVRPVGDQFGGEGDPVALRLPGGDRTLRGVVEEHLALEADGARQDAAVEFRQRDVHRDVAGRQPRQPVFPSPFGPARQDGLEDRGVVRAVQRVRIGISHGEGGQVHDRIRRRFGEQRLKGRAADGILEGGHEDRHRVLARAQERLDEPVHGIEARPLK</sequence>
<dbReference type="EMBL" id="CYPR01000162">
    <property type="protein sequence ID" value="CUH39732.1"/>
    <property type="molecule type" value="Genomic_DNA"/>
</dbReference>
<organism evidence="2 3">
    <name type="scientific">Jannaschia seosinensis</name>
    <dbReference type="NCBI Taxonomy" id="313367"/>
    <lineage>
        <taxon>Bacteria</taxon>
        <taxon>Pseudomonadati</taxon>
        <taxon>Pseudomonadota</taxon>
        <taxon>Alphaproteobacteria</taxon>
        <taxon>Rhodobacterales</taxon>
        <taxon>Roseobacteraceae</taxon>
        <taxon>Jannaschia</taxon>
    </lineage>
</organism>
<protein>
    <submittedName>
        <fullName evidence="2">Uncharacterized protein</fullName>
    </submittedName>
</protein>
<dbReference type="Proteomes" id="UP000049455">
    <property type="component" value="Unassembled WGS sequence"/>
</dbReference>
<gene>
    <name evidence="2" type="ORF">JSE7799_02460</name>
</gene>
<dbReference type="STRING" id="313367.JSE7799_02460"/>
<keyword evidence="3" id="KW-1185">Reference proteome</keyword>
<name>A0A0M7BD50_9RHOB</name>